<evidence type="ECO:0000256" key="7">
    <source>
        <dbReference type="HAMAP-Rule" id="MF_01279"/>
    </source>
</evidence>
<dbReference type="PANTHER" id="PTHR43226:SF8">
    <property type="entry name" value="XAA-PRO DIPEPTIDASE"/>
    <property type="match status" value="1"/>
</dbReference>
<evidence type="ECO:0000256" key="2">
    <source>
        <dbReference type="ARBA" id="ARBA00022723"/>
    </source>
</evidence>
<comment type="catalytic activity">
    <reaction evidence="7">
        <text>Xaa-L-Pro dipeptide + H2O = an L-alpha-amino acid + L-proline</text>
        <dbReference type="Rhea" id="RHEA:76407"/>
        <dbReference type="ChEBI" id="CHEBI:15377"/>
        <dbReference type="ChEBI" id="CHEBI:59869"/>
        <dbReference type="ChEBI" id="CHEBI:60039"/>
        <dbReference type="ChEBI" id="CHEBI:195196"/>
        <dbReference type="EC" id="3.4.13.9"/>
    </reaction>
</comment>
<keyword evidence="3 7" id="KW-0378">Hydrolase</keyword>
<dbReference type="PANTHER" id="PTHR43226">
    <property type="entry name" value="XAA-PRO AMINOPEPTIDASE 3"/>
    <property type="match status" value="1"/>
</dbReference>
<dbReference type="HAMAP" id="MF_01279">
    <property type="entry name" value="X_Pro_dipeptid"/>
    <property type="match status" value="1"/>
</dbReference>
<keyword evidence="5 7" id="KW-0482">Metalloprotease</keyword>
<name>A0ABV7WXY5_9GAMM</name>
<dbReference type="Proteomes" id="UP001595710">
    <property type="component" value="Unassembled WGS sequence"/>
</dbReference>
<gene>
    <name evidence="7 10" type="primary">pepQ</name>
    <name evidence="10" type="ORF">ACFOND_13900</name>
</gene>
<dbReference type="EC" id="3.4.13.9" evidence="7"/>
<dbReference type="Pfam" id="PF00557">
    <property type="entry name" value="Peptidase_M24"/>
    <property type="match status" value="1"/>
</dbReference>
<evidence type="ECO:0000259" key="8">
    <source>
        <dbReference type="Pfam" id="PF00557"/>
    </source>
</evidence>
<feature type="domain" description="Peptidase M24" evidence="8">
    <location>
        <begin position="159"/>
        <end position="417"/>
    </location>
</feature>
<dbReference type="InterPro" id="IPR029149">
    <property type="entry name" value="Creatin/AminoP/Spt16_N"/>
</dbReference>
<dbReference type="NCBIfam" id="NF010133">
    <property type="entry name" value="PRK13607.1"/>
    <property type="match status" value="1"/>
</dbReference>
<evidence type="ECO:0000259" key="9">
    <source>
        <dbReference type="Pfam" id="PF21216"/>
    </source>
</evidence>
<accession>A0ABV7WXY5</accession>
<dbReference type="PROSITE" id="PS00491">
    <property type="entry name" value="PROLINE_PEPTIDASE"/>
    <property type="match status" value="1"/>
</dbReference>
<evidence type="ECO:0000256" key="1">
    <source>
        <dbReference type="ARBA" id="ARBA00022670"/>
    </source>
</evidence>
<dbReference type="InterPro" id="IPR052433">
    <property type="entry name" value="X-Pro_dipept-like"/>
</dbReference>
<evidence type="ECO:0000313" key="10">
    <source>
        <dbReference type="EMBL" id="MFC3702730.1"/>
    </source>
</evidence>
<comment type="function">
    <text evidence="7">Splits dipeptides with a prolyl residue in the C-terminal position.</text>
</comment>
<dbReference type="InterPro" id="IPR001131">
    <property type="entry name" value="Peptidase_M24B_aminopep-P_CS"/>
</dbReference>
<dbReference type="GO" id="GO:0102009">
    <property type="term" value="F:proline dipeptidase activity"/>
    <property type="evidence" value="ECO:0007669"/>
    <property type="project" value="UniProtKB-EC"/>
</dbReference>
<feature type="binding site" evidence="7">
    <location>
        <position position="236"/>
    </location>
    <ligand>
        <name>Mn(2+)</name>
        <dbReference type="ChEBI" id="CHEBI:29035"/>
        <label>2</label>
    </ligand>
</feature>
<comment type="caution">
    <text evidence="10">The sequence shown here is derived from an EMBL/GenBank/DDBJ whole genome shotgun (WGS) entry which is preliminary data.</text>
</comment>
<evidence type="ECO:0000313" key="11">
    <source>
        <dbReference type="Proteomes" id="UP001595710"/>
    </source>
</evidence>
<feature type="binding site" evidence="7">
    <location>
        <position position="372"/>
    </location>
    <ligand>
        <name>Mn(2+)</name>
        <dbReference type="ChEBI" id="CHEBI:29035"/>
        <label>1</label>
    </ligand>
</feature>
<keyword evidence="2 7" id="KW-0479">Metal-binding</keyword>
<dbReference type="Gene3D" id="3.40.350.10">
    <property type="entry name" value="Creatinase/prolidase N-terminal domain"/>
    <property type="match status" value="1"/>
</dbReference>
<feature type="binding site" evidence="7">
    <location>
        <position position="247"/>
    </location>
    <ligand>
        <name>Mn(2+)</name>
        <dbReference type="ChEBI" id="CHEBI:29035"/>
        <label>2</label>
    </ligand>
</feature>
<protein>
    <recommendedName>
        <fullName evidence="7">Xaa-Pro dipeptidase</fullName>
        <shortName evidence="7">X-Pro dipeptidase</shortName>
        <ecNumber evidence="7">3.4.13.9</ecNumber>
    </recommendedName>
    <alternativeName>
        <fullName evidence="7">Imidodipeptidase</fullName>
    </alternativeName>
    <alternativeName>
        <fullName evidence="7">Proline dipeptidase</fullName>
        <shortName evidence="7">Prolidase</shortName>
    </alternativeName>
</protein>
<feature type="domain" description="Xaa-Pro dipeptidase N-terminal" evidence="9">
    <location>
        <begin position="3"/>
        <end position="147"/>
    </location>
</feature>
<comment type="similarity">
    <text evidence="7">Belongs to the peptidase M24B family. Bacterial-type prolidase subfamily.</text>
</comment>
<dbReference type="EMBL" id="JBHRYN010000020">
    <property type="protein sequence ID" value="MFC3702730.1"/>
    <property type="molecule type" value="Genomic_DNA"/>
</dbReference>
<feature type="binding site" evidence="7">
    <location>
        <position position="247"/>
    </location>
    <ligand>
        <name>Mn(2+)</name>
        <dbReference type="ChEBI" id="CHEBI:29035"/>
        <label>1</label>
    </ligand>
</feature>
<evidence type="ECO:0000256" key="6">
    <source>
        <dbReference type="ARBA" id="ARBA00023211"/>
    </source>
</evidence>
<keyword evidence="6 7" id="KW-0464">Manganese</keyword>
<evidence type="ECO:0000256" key="4">
    <source>
        <dbReference type="ARBA" id="ARBA00022997"/>
    </source>
</evidence>
<reference evidence="11" key="1">
    <citation type="journal article" date="2019" name="Int. J. Syst. Evol. Microbiol.">
        <title>The Global Catalogue of Microorganisms (GCM) 10K type strain sequencing project: providing services to taxonomists for standard genome sequencing and annotation.</title>
        <authorList>
            <consortium name="The Broad Institute Genomics Platform"/>
            <consortium name="The Broad Institute Genome Sequencing Center for Infectious Disease"/>
            <person name="Wu L."/>
            <person name="Ma J."/>
        </authorList>
    </citation>
    <scope>NUCLEOTIDE SEQUENCE [LARGE SCALE GENOMIC DNA]</scope>
    <source>
        <strain evidence="11">CECT 8288</strain>
    </source>
</reference>
<dbReference type="InterPro" id="IPR022846">
    <property type="entry name" value="X_Pro_dipept"/>
</dbReference>
<keyword evidence="1 7" id="KW-0645">Protease</keyword>
<sequence>MHNYLQHLNTLQQRYDALCKQYQLDGILISSGALTYYAGDDMSHPYKPAPFAQQWLPYNVDPLTWILITPGQKPVLYWPAQQDFWHVIPNAPEGPWTEHWQIEAAATNDWMSQLPSNIAILVNDPENLPPALSGEINPNTVVNALAYQRAYKTDWEVDQLTQANINAVKGHLAAEKAFYDGASEVSIHQAFLNASEQMQAEEPYSAIVGLNESAAVLHYERKNRLPPAEHRTLIIDAGAKINGYASDITRTVTNDTGLFKTLLDKMDTLEQELCAACTAGTDYLAVHQQTLVGIATILKETGICSHSVDVQLEKRIPQVFFPHGIGHLLGLQVHDIAGKQINSEGDIKPSPEEAPFLRLTRRLEDGMVITIEPGLYFIPMLINNMVENISDHGCNLDLIEQLKPFGGIRIEDNVLVKGDTPVNLTRNAYQQLANAD</sequence>
<dbReference type="InterPro" id="IPR036005">
    <property type="entry name" value="Creatinase/aminopeptidase-like"/>
</dbReference>
<dbReference type="Pfam" id="PF21216">
    <property type="entry name" value="PepQ_N"/>
    <property type="match status" value="1"/>
</dbReference>
<keyword evidence="4 7" id="KW-0224">Dipeptidase</keyword>
<organism evidence="10 11">
    <name type="scientific">Reinekea marina</name>
    <dbReference type="NCBI Taxonomy" id="1310421"/>
    <lineage>
        <taxon>Bacteria</taxon>
        <taxon>Pseudomonadati</taxon>
        <taxon>Pseudomonadota</taxon>
        <taxon>Gammaproteobacteria</taxon>
        <taxon>Oceanospirillales</taxon>
        <taxon>Saccharospirillaceae</taxon>
        <taxon>Reinekea</taxon>
    </lineage>
</organism>
<evidence type="ECO:0000256" key="5">
    <source>
        <dbReference type="ARBA" id="ARBA00023049"/>
    </source>
</evidence>
<dbReference type="InterPro" id="IPR048819">
    <property type="entry name" value="PepQ_N"/>
</dbReference>
<proteinExistence type="inferred from homology"/>
<keyword evidence="11" id="KW-1185">Reference proteome</keyword>
<dbReference type="InterPro" id="IPR000994">
    <property type="entry name" value="Pept_M24"/>
</dbReference>
<evidence type="ECO:0000256" key="3">
    <source>
        <dbReference type="ARBA" id="ARBA00022801"/>
    </source>
</evidence>
<comment type="cofactor">
    <cofactor evidence="7">
        <name>Mn(2+)</name>
        <dbReference type="ChEBI" id="CHEBI:29035"/>
    </cofactor>
    <text evidence="7">Binds 2 manganese ions per subunit.</text>
</comment>
<feature type="binding site" evidence="7">
    <location>
        <position position="327"/>
    </location>
    <ligand>
        <name>Mn(2+)</name>
        <dbReference type="ChEBI" id="CHEBI:29035"/>
        <label>1</label>
    </ligand>
</feature>
<dbReference type="Gene3D" id="3.90.230.10">
    <property type="entry name" value="Creatinase/methionine aminopeptidase superfamily"/>
    <property type="match status" value="1"/>
</dbReference>
<feature type="binding site" evidence="7">
    <location>
        <position position="411"/>
    </location>
    <ligand>
        <name>Mn(2+)</name>
        <dbReference type="ChEBI" id="CHEBI:29035"/>
        <label>1</label>
    </ligand>
</feature>
<dbReference type="SUPFAM" id="SSF55920">
    <property type="entry name" value="Creatinase/aminopeptidase"/>
    <property type="match status" value="1"/>
</dbReference>
<dbReference type="RefSeq" id="WP_290282134.1">
    <property type="nucleotide sequence ID" value="NZ_JAUFQI010000001.1"/>
</dbReference>
<feature type="binding site" evidence="7">
    <location>
        <position position="411"/>
    </location>
    <ligand>
        <name>Mn(2+)</name>
        <dbReference type="ChEBI" id="CHEBI:29035"/>
        <label>2</label>
    </ligand>
</feature>